<evidence type="ECO:0000256" key="1">
    <source>
        <dbReference type="SAM" id="MobiDB-lite"/>
    </source>
</evidence>
<feature type="compositionally biased region" description="Low complexity" evidence="1">
    <location>
        <begin position="153"/>
        <end position="165"/>
    </location>
</feature>
<evidence type="ECO:0000313" key="3">
    <source>
        <dbReference type="EMBL" id="KAF7153757.1"/>
    </source>
</evidence>
<keyword evidence="2" id="KW-1133">Transmembrane helix</keyword>
<feature type="transmembrane region" description="Helical" evidence="2">
    <location>
        <begin position="31"/>
        <end position="52"/>
    </location>
</feature>
<evidence type="ECO:0000313" key="4">
    <source>
        <dbReference type="Proteomes" id="UP000626092"/>
    </source>
</evidence>
<accession>A0A834HH05</accession>
<organism evidence="3 4">
    <name type="scientific">Rhododendron simsii</name>
    <name type="common">Sims's rhododendron</name>
    <dbReference type="NCBI Taxonomy" id="118357"/>
    <lineage>
        <taxon>Eukaryota</taxon>
        <taxon>Viridiplantae</taxon>
        <taxon>Streptophyta</taxon>
        <taxon>Embryophyta</taxon>
        <taxon>Tracheophyta</taxon>
        <taxon>Spermatophyta</taxon>
        <taxon>Magnoliopsida</taxon>
        <taxon>eudicotyledons</taxon>
        <taxon>Gunneridae</taxon>
        <taxon>Pentapetalae</taxon>
        <taxon>asterids</taxon>
        <taxon>Ericales</taxon>
        <taxon>Ericaceae</taxon>
        <taxon>Ericoideae</taxon>
        <taxon>Rhodoreae</taxon>
        <taxon>Rhododendron</taxon>
    </lineage>
</organism>
<feature type="compositionally biased region" description="Gly residues" evidence="1">
    <location>
        <begin position="129"/>
        <end position="144"/>
    </location>
</feature>
<feature type="region of interest" description="Disordered" evidence="1">
    <location>
        <begin position="125"/>
        <end position="184"/>
    </location>
</feature>
<feature type="transmembrane region" description="Helical" evidence="2">
    <location>
        <begin position="7"/>
        <end position="25"/>
    </location>
</feature>
<feature type="compositionally biased region" description="Polar residues" evidence="1">
    <location>
        <begin position="166"/>
        <end position="184"/>
    </location>
</feature>
<name>A0A834HH05_RHOSS</name>
<dbReference type="Proteomes" id="UP000626092">
    <property type="component" value="Unassembled WGS sequence"/>
</dbReference>
<keyword evidence="4" id="KW-1185">Reference proteome</keyword>
<comment type="caution">
    <text evidence="3">The sequence shown here is derived from an EMBL/GenBank/DDBJ whole genome shotgun (WGS) entry which is preliminary data.</text>
</comment>
<keyword evidence="2" id="KW-0812">Transmembrane</keyword>
<evidence type="ECO:0000256" key="2">
    <source>
        <dbReference type="SAM" id="Phobius"/>
    </source>
</evidence>
<dbReference type="OrthoDB" id="1748928at2759"/>
<dbReference type="AlphaFoldDB" id="A0A834HH05"/>
<gene>
    <name evidence="3" type="ORF">RHSIM_Rhsim01G0078100</name>
</gene>
<keyword evidence="2" id="KW-0472">Membrane</keyword>
<dbReference type="EMBL" id="WJXA01000001">
    <property type="protein sequence ID" value="KAF7153757.1"/>
    <property type="molecule type" value="Genomic_DNA"/>
</dbReference>
<reference evidence="3" key="1">
    <citation type="submission" date="2019-11" db="EMBL/GenBank/DDBJ databases">
        <authorList>
            <person name="Liu Y."/>
            <person name="Hou J."/>
            <person name="Li T.-Q."/>
            <person name="Guan C.-H."/>
            <person name="Wu X."/>
            <person name="Wu H.-Z."/>
            <person name="Ling F."/>
            <person name="Zhang R."/>
            <person name="Shi X.-G."/>
            <person name="Ren J.-P."/>
            <person name="Chen E.-F."/>
            <person name="Sun J.-M."/>
        </authorList>
    </citation>
    <scope>NUCLEOTIDE SEQUENCE</scope>
    <source>
        <strain evidence="3">Adult_tree_wgs_1</strain>
        <tissue evidence="3">Leaves</tissue>
    </source>
</reference>
<proteinExistence type="predicted"/>
<sequence>MEDNKAKIIAACIIITLIISVIVTRTRYSNAFYLITGANGAAILAEITIFLLRNQYNKRRRLLETRLVSESGLRVSESELRTEYSILGKVAGVPTIFQHREIEEATDGFKSKNLLGKGASGQDEAKYGSSGGNAGGACGGGGATGDRNDDGEISSSQDSSGIGASPVTQGDDSVHSSASCSIYL</sequence>
<protein>
    <submittedName>
        <fullName evidence="3">Uncharacterized protein</fullName>
    </submittedName>
</protein>